<proteinExistence type="predicted"/>
<organism evidence="1">
    <name type="scientific">marine metagenome</name>
    <dbReference type="NCBI Taxonomy" id="408172"/>
    <lineage>
        <taxon>unclassified sequences</taxon>
        <taxon>metagenomes</taxon>
        <taxon>ecological metagenomes</taxon>
    </lineage>
</organism>
<dbReference type="EMBL" id="UINC01098048">
    <property type="protein sequence ID" value="SVC56262.1"/>
    <property type="molecule type" value="Genomic_DNA"/>
</dbReference>
<feature type="non-terminal residue" evidence="1">
    <location>
        <position position="30"/>
    </location>
</feature>
<gene>
    <name evidence="1" type="ORF">METZ01_LOCUS309116</name>
</gene>
<protein>
    <submittedName>
        <fullName evidence="1">Uncharacterized protein</fullName>
    </submittedName>
</protein>
<reference evidence="1" key="1">
    <citation type="submission" date="2018-05" db="EMBL/GenBank/DDBJ databases">
        <authorList>
            <person name="Lanie J.A."/>
            <person name="Ng W.-L."/>
            <person name="Kazmierczak K.M."/>
            <person name="Andrzejewski T.M."/>
            <person name="Davidsen T.M."/>
            <person name="Wayne K.J."/>
            <person name="Tettelin H."/>
            <person name="Glass J.I."/>
            <person name="Rusch D."/>
            <person name="Podicherti R."/>
            <person name="Tsui H.-C.T."/>
            <person name="Winkler M.E."/>
        </authorList>
    </citation>
    <scope>NUCLEOTIDE SEQUENCE</scope>
</reference>
<dbReference type="AlphaFoldDB" id="A0A382N931"/>
<name>A0A382N931_9ZZZZ</name>
<sequence length="30" mass="3203">MKRTTLMGALIASFILVQPTLVVGQGKELS</sequence>
<accession>A0A382N931</accession>
<evidence type="ECO:0000313" key="1">
    <source>
        <dbReference type="EMBL" id="SVC56262.1"/>
    </source>
</evidence>